<organism evidence="3 4">
    <name type="scientific">Vermiconidia calcicola</name>
    <dbReference type="NCBI Taxonomy" id="1690605"/>
    <lineage>
        <taxon>Eukaryota</taxon>
        <taxon>Fungi</taxon>
        <taxon>Dikarya</taxon>
        <taxon>Ascomycota</taxon>
        <taxon>Pezizomycotina</taxon>
        <taxon>Dothideomycetes</taxon>
        <taxon>Dothideomycetidae</taxon>
        <taxon>Mycosphaerellales</taxon>
        <taxon>Extremaceae</taxon>
        <taxon>Vermiconidia</taxon>
    </lineage>
</organism>
<dbReference type="AlphaFoldDB" id="A0AAV9Q516"/>
<sequence length="402" mass="43986">MDVSKKGPLRTLKSPQVSQQGTRPRIVETMTGEIHYSSTNPGIKNPPHKTLEALTTAPGRPGQAYVLQSSCGETIYIPCSRSATRLLVTGKESDNAFAVVGTAGSHSAPIGFHFHREAHDIFLCLKGQVNVWAGDTQCRTLSQGDFASVPPGVVHQYQILGPYTEFVGLIVPGGWEEFFRFIGEPYGTQGPLYPLTDDRNVFEVLIPKLKAAAEKFDMVPVPDHRGVEPQPWEVDETDNTLPGALEPYFLRAGSGPRYLLGGIVASPLIGTAESNNRFSIGSIEGSSWHEKLTRSPLSETFTFDDVHHAFQVADGSMTFILNGSESATLNVGETIYIPARTSFSMQIKSRYTKIYAFISGAGILNLLCKAGEPYHQPVPPEKAQDWDKACLEALQGELKFRM</sequence>
<keyword evidence="4" id="KW-1185">Reference proteome</keyword>
<dbReference type="SUPFAM" id="SSF51182">
    <property type="entry name" value="RmlC-like cupins"/>
    <property type="match status" value="1"/>
</dbReference>
<name>A0AAV9Q516_9PEZI</name>
<dbReference type="InterPro" id="IPR014710">
    <property type="entry name" value="RmlC-like_jellyroll"/>
</dbReference>
<protein>
    <recommendedName>
        <fullName evidence="2">Cupin type-2 domain-containing protein</fullName>
    </recommendedName>
</protein>
<dbReference type="EMBL" id="JAXLQG010000009">
    <property type="protein sequence ID" value="KAK5535939.1"/>
    <property type="molecule type" value="Genomic_DNA"/>
</dbReference>
<dbReference type="Proteomes" id="UP001345827">
    <property type="component" value="Unassembled WGS sequence"/>
</dbReference>
<dbReference type="InterPro" id="IPR011051">
    <property type="entry name" value="RmlC_Cupin_sf"/>
</dbReference>
<reference evidence="3 4" key="1">
    <citation type="submission" date="2023-06" db="EMBL/GenBank/DDBJ databases">
        <title>Black Yeasts Isolated from many extreme environments.</title>
        <authorList>
            <person name="Coleine C."/>
            <person name="Stajich J.E."/>
            <person name="Selbmann L."/>
        </authorList>
    </citation>
    <scope>NUCLEOTIDE SEQUENCE [LARGE SCALE GENOMIC DNA]</scope>
    <source>
        <strain evidence="3 4">CCFEE 5887</strain>
    </source>
</reference>
<evidence type="ECO:0000256" key="1">
    <source>
        <dbReference type="SAM" id="MobiDB-lite"/>
    </source>
</evidence>
<dbReference type="PANTHER" id="PTHR36440">
    <property type="entry name" value="PUTATIVE (AFU_ORTHOLOGUE AFUA_8G07350)-RELATED"/>
    <property type="match status" value="1"/>
</dbReference>
<feature type="compositionally biased region" description="Polar residues" evidence="1">
    <location>
        <begin position="13"/>
        <end position="22"/>
    </location>
</feature>
<dbReference type="Gene3D" id="2.60.120.10">
    <property type="entry name" value="Jelly Rolls"/>
    <property type="match status" value="2"/>
</dbReference>
<evidence type="ECO:0000313" key="3">
    <source>
        <dbReference type="EMBL" id="KAK5535939.1"/>
    </source>
</evidence>
<accession>A0AAV9Q516</accession>
<dbReference type="Pfam" id="PF07883">
    <property type="entry name" value="Cupin_2"/>
    <property type="match status" value="1"/>
</dbReference>
<evidence type="ECO:0000259" key="2">
    <source>
        <dbReference type="Pfam" id="PF07883"/>
    </source>
</evidence>
<dbReference type="InterPro" id="IPR053146">
    <property type="entry name" value="QDO-like"/>
</dbReference>
<gene>
    <name evidence="3" type="ORF">LTR25_005841</name>
</gene>
<proteinExistence type="predicted"/>
<comment type="caution">
    <text evidence="3">The sequence shown here is derived from an EMBL/GenBank/DDBJ whole genome shotgun (WGS) entry which is preliminary data.</text>
</comment>
<evidence type="ECO:0000313" key="4">
    <source>
        <dbReference type="Proteomes" id="UP001345827"/>
    </source>
</evidence>
<feature type="domain" description="Cupin type-2" evidence="2">
    <location>
        <begin position="110"/>
        <end position="159"/>
    </location>
</feature>
<dbReference type="CDD" id="cd02215">
    <property type="entry name" value="cupin_QDO_N_C"/>
    <property type="match status" value="1"/>
</dbReference>
<dbReference type="InterPro" id="IPR013096">
    <property type="entry name" value="Cupin_2"/>
</dbReference>
<feature type="region of interest" description="Disordered" evidence="1">
    <location>
        <begin position="1"/>
        <end position="23"/>
    </location>
</feature>
<dbReference type="PANTHER" id="PTHR36440:SF1">
    <property type="entry name" value="PUTATIVE (AFU_ORTHOLOGUE AFUA_8G07350)-RELATED"/>
    <property type="match status" value="1"/>
</dbReference>